<sequence>MLQSIKDYTKRHRRGLLITATIVGGGIYAGQYARNKIQELQDRAASERMAKENLKRRFEQNQNDCTFTVMSLLPTLSEQIFEDMAVEELWTKLQQLRREQKQKQEQKQREIEEAEAKAKEKEAAKAQEQVTEGGANVTESTAEDQKDTETDVAIASEENRDGEEIKEEAPEPKFEVTKGETEAVEEEKLSNPLNQEPPKLAAALNENIIDSSIGSLANSTLSENSELSNSQNLSTSQEDKIGEQKSKYALWEEIKVKSFTRSLTSIYCLSLLSMLTHTQLNLLGRFTYVSSISSLNRSEPTIRIERSGSESRDAFLDIDAEGKFLSVSWWLLHRGWKKLAQRVESAVQEVFGSTQLKHATNYEETLRLIKRVRNLVEYDSDSHHPHNFSPYIMPQNNDDEVEVLVQAGYSTSIDAAVDALKNQKLRRLLDETSDFVESDDFHKVLEACLEELFAMFYYNTFSKPFERENNVLGEPKIEEINNNYLRPSSGDKKVTIANLLPPVSRQSHLIINSNEYLNALSYVKELQAFSAIIYTQYDIAQEA</sequence>
<reference evidence="2" key="1">
    <citation type="submission" date="2020-12" db="EMBL/GenBank/DDBJ databases">
        <title>Metabolic potential, ecology and presence of endohyphal bacteria is reflected in genomic diversity of Mucoromycotina.</title>
        <authorList>
            <person name="Muszewska A."/>
            <person name="Okrasinska A."/>
            <person name="Steczkiewicz K."/>
            <person name="Drgas O."/>
            <person name="Orlowska M."/>
            <person name="Perlinska-Lenart U."/>
            <person name="Aleksandrzak-Piekarczyk T."/>
            <person name="Szatraj K."/>
            <person name="Zielenkiewicz U."/>
            <person name="Pilsyk S."/>
            <person name="Malc E."/>
            <person name="Mieczkowski P."/>
            <person name="Kruszewska J.S."/>
            <person name="Biernat P."/>
            <person name="Pawlowska J."/>
        </authorList>
    </citation>
    <scope>NUCLEOTIDE SEQUENCE</scope>
    <source>
        <strain evidence="2">WA0000067209</strain>
    </source>
</reference>
<dbReference type="GO" id="GO:0030674">
    <property type="term" value="F:protein-macromolecule adaptor activity"/>
    <property type="evidence" value="ECO:0007669"/>
    <property type="project" value="TreeGrafter"/>
</dbReference>
<comment type="caution">
    <text evidence="2">The sequence shown here is derived from an EMBL/GenBank/DDBJ whole genome shotgun (WGS) entry which is preliminary data.</text>
</comment>
<feature type="region of interest" description="Disordered" evidence="1">
    <location>
        <begin position="107"/>
        <end position="196"/>
    </location>
</feature>
<organism evidence="2 3">
    <name type="scientific">Mortierella isabellina</name>
    <name type="common">Filamentous fungus</name>
    <name type="synonym">Umbelopsis isabellina</name>
    <dbReference type="NCBI Taxonomy" id="91625"/>
    <lineage>
        <taxon>Eukaryota</taxon>
        <taxon>Fungi</taxon>
        <taxon>Fungi incertae sedis</taxon>
        <taxon>Mucoromycota</taxon>
        <taxon>Mucoromycotina</taxon>
        <taxon>Umbelopsidomycetes</taxon>
        <taxon>Umbelopsidales</taxon>
        <taxon>Umbelopsidaceae</taxon>
        <taxon>Umbelopsis</taxon>
    </lineage>
</organism>
<gene>
    <name evidence="2" type="ORF">INT43_006448</name>
</gene>
<evidence type="ECO:0008006" key="4">
    <source>
        <dbReference type="Google" id="ProtNLM"/>
    </source>
</evidence>
<dbReference type="InterPro" id="IPR006966">
    <property type="entry name" value="Peroxin-3"/>
</dbReference>
<dbReference type="EMBL" id="JAEPQZ010000003">
    <property type="protein sequence ID" value="KAG2183442.1"/>
    <property type="molecule type" value="Genomic_DNA"/>
</dbReference>
<evidence type="ECO:0000313" key="3">
    <source>
        <dbReference type="Proteomes" id="UP000654370"/>
    </source>
</evidence>
<protein>
    <recommendedName>
        <fullName evidence="4">Peroxin-3</fullName>
    </recommendedName>
</protein>
<keyword evidence="3" id="KW-1185">Reference proteome</keyword>
<dbReference type="PANTHER" id="PTHR28080">
    <property type="entry name" value="PEROXISOMAL BIOGENESIS FACTOR 3"/>
    <property type="match status" value="1"/>
</dbReference>
<dbReference type="Proteomes" id="UP000654370">
    <property type="component" value="Unassembled WGS sequence"/>
</dbReference>
<dbReference type="OrthoDB" id="45930at2759"/>
<dbReference type="PANTHER" id="PTHR28080:SF1">
    <property type="entry name" value="PEROXISOMAL BIOGENESIS FACTOR 3"/>
    <property type="match status" value="1"/>
</dbReference>
<dbReference type="GO" id="GO:0045046">
    <property type="term" value="P:protein import into peroxisome membrane"/>
    <property type="evidence" value="ECO:0007669"/>
    <property type="project" value="TreeGrafter"/>
</dbReference>
<accession>A0A8H7UIY0</accession>
<feature type="compositionally biased region" description="Basic and acidic residues" evidence="1">
    <location>
        <begin position="107"/>
        <end position="125"/>
    </location>
</feature>
<feature type="compositionally biased region" description="Basic and acidic residues" evidence="1">
    <location>
        <begin position="157"/>
        <end position="189"/>
    </location>
</feature>
<name>A0A8H7UIY0_MORIS</name>
<evidence type="ECO:0000256" key="1">
    <source>
        <dbReference type="SAM" id="MobiDB-lite"/>
    </source>
</evidence>
<dbReference type="GO" id="GO:0005778">
    <property type="term" value="C:peroxisomal membrane"/>
    <property type="evidence" value="ECO:0007669"/>
    <property type="project" value="InterPro"/>
</dbReference>
<dbReference type="AlphaFoldDB" id="A0A8H7UIY0"/>
<evidence type="ECO:0000313" key="2">
    <source>
        <dbReference type="EMBL" id="KAG2183442.1"/>
    </source>
</evidence>
<proteinExistence type="predicted"/>
<dbReference type="Pfam" id="PF04882">
    <property type="entry name" value="Peroxin-3"/>
    <property type="match status" value="1"/>
</dbReference>